<accession>A0ACD3ZQ55</accession>
<organism evidence="1 2">
    <name type="scientific">Fusarium solani subsp. cucurbitae</name>
    <name type="common">Neocosmosporum cucurbitae</name>
    <dbReference type="NCBI Taxonomy" id="2747967"/>
    <lineage>
        <taxon>Eukaryota</taxon>
        <taxon>Fungi</taxon>
        <taxon>Dikarya</taxon>
        <taxon>Ascomycota</taxon>
        <taxon>Pezizomycotina</taxon>
        <taxon>Sordariomycetes</taxon>
        <taxon>Hypocreomycetidae</taxon>
        <taxon>Hypocreales</taxon>
        <taxon>Nectriaceae</taxon>
        <taxon>Fusarium</taxon>
        <taxon>Fusarium solani species complex</taxon>
    </lineage>
</organism>
<keyword evidence="2" id="KW-1185">Reference proteome</keyword>
<reference evidence="1" key="1">
    <citation type="submission" date="2021-11" db="EMBL/GenBank/DDBJ databases">
        <title>Fusarium solani-melongenae Genome sequencing and assembly.</title>
        <authorList>
            <person name="Xie S."/>
            <person name="Huang L."/>
            <person name="Zhang X."/>
        </authorList>
    </citation>
    <scope>NUCLEOTIDE SEQUENCE</scope>
    <source>
        <strain evidence="1">CRI 24-3</strain>
    </source>
</reference>
<gene>
    <name evidence="1" type="ORF">LCI18_014414</name>
</gene>
<evidence type="ECO:0000313" key="2">
    <source>
        <dbReference type="Proteomes" id="UP000830768"/>
    </source>
</evidence>
<protein>
    <submittedName>
        <fullName evidence="1">Uncharacterized protein</fullName>
    </submittedName>
</protein>
<sequence>MIVLACISILAAYALTEICVMTAPPGTRYNLRSDVSKEDTLEGWYPIVPTVYEFLGEALGSVGEDIDTALSLFDTYSSDLSTGRFKDDYSDGLSSCKKIEFEFTKQQRALWTNVDLYIHKFPTDRPHQHWTWDRLGFANSQLIKEAQELNKQLIDLLENGRTQTAEFSKKIPRNTLLTHTAYGKLFNQDADDFRAQVDNALHVMPRASPETDNLFASNNIWSISSDSILHLLAGRGKMLESDVQWLTATLEALNEDRLTLQNGRPDKHVLEAKANEVVERAWELAHQWRARLKGYFAEGNM</sequence>
<dbReference type="EMBL" id="CP090041">
    <property type="protein sequence ID" value="UPL03480.1"/>
    <property type="molecule type" value="Genomic_DNA"/>
</dbReference>
<proteinExistence type="predicted"/>
<evidence type="ECO:0000313" key="1">
    <source>
        <dbReference type="EMBL" id="UPL03480.1"/>
    </source>
</evidence>
<dbReference type="Proteomes" id="UP000830768">
    <property type="component" value="Chromosome 13"/>
</dbReference>
<name>A0ACD3ZQ55_FUSSC</name>